<feature type="compositionally biased region" description="Low complexity" evidence="1">
    <location>
        <begin position="139"/>
        <end position="154"/>
    </location>
</feature>
<protein>
    <submittedName>
        <fullName evidence="3">Uncharacterized protein</fullName>
    </submittedName>
</protein>
<dbReference type="SUPFAM" id="SSF81995">
    <property type="entry name" value="beta-sandwich domain of Sec23/24"/>
    <property type="match status" value="1"/>
</dbReference>
<sequence length="359" mass="36363">MPGQATPPASPFPAHVQPQQPPAGQQPMPPQQPGGFPPQATQQPPGHGYPSGQPSYGYPPQGGGYGYPPQGGYGYPPLAQPGEPDWAELAEQNETATRRRKRLLMISGGVLAVAAVAGIVTTTLLLSGKDKNDKPVANPTASTSATAAPGDDAPGPAPTSPEGFLNRLKTDKAPLTPQTLFADTKVSEGNRQYNLVATDVTTTANDCSAGLDPDLAKIAKVFGCLHVFRATYLNGATAVTLAIADFPDSDSADKTAKAAASMTVNALVDGGNAPKFCQGDTACRSSRTSVGRYYVSTVAGRADGKSATAADKLVPVAARDLANYGSKVLIARGKAAMAAAGGGQAPAAGSPSPTASPTG</sequence>
<feature type="region of interest" description="Disordered" evidence="1">
    <location>
        <begin position="129"/>
        <end position="169"/>
    </location>
</feature>
<evidence type="ECO:0000256" key="2">
    <source>
        <dbReference type="SAM" id="Phobius"/>
    </source>
</evidence>
<organism evidence="3 4">
    <name type="scientific">Kitasatospora cystarginea</name>
    <dbReference type="NCBI Taxonomy" id="58350"/>
    <lineage>
        <taxon>Bacteria</taxon>
        <taxon>Bacillati</taxon>
        <taxon>Actinomycetota</taxon>
        <taxon>Actinomycetes</taxon>
        <taxon>Kitasatosporales</taxon>
        <taxon>Streptomycetaceae</taxon>
        <taxon>Kitasatospora</taxon>
    </lineage>
</organism>
<feature type="compositionally biased region" description="Gly residues" evidence="1">
    <location>
        <begin position="60"/>
        <end position="74"/>
    </location>
</feature>
<proteinExistence type="predicted"/>
<keyword evidence="2" id="KW-0472">Membrane</keyword>
<gene>
    <name evidence="3" type="ORF">GCM10010430_08120</name>
</gene>
<reference evidence="3 4" key="1">
    <citation type="journal article" date="2019" name="Int. J. Syst. Evol. Microbiol.">
        <title>The Global Catalogue of Microorganisms (GCM) 10K type strain sequencing project: providing services to taxonomists for standard genome sequencing and annotation.</title>
        <authorList>
            <consortium name="The Broad Institute Genomics Platform"/>
            <consortium name="The Broad Institute Genome Sequencing Center for Infectious Disease"/>
            <person name="Wu L."/>
            <person name="Ma J."/>
        </authorList>
    </citation>
    <scope>NUCLEOTIDE SEQUENCE [LARGE SCALE GENOMIC DNA]</scope>
    <source>
        <strain evidence="3 4">JCM 7356</strain>
    </source>
</reference>
<accession>A0ABN3DHN3</accession>
<feature type="compositionally biased region" description="Pro residues" evidence="1">
    <location>
        <begin position="27"/>
        <end position="36"/>
    </location>
</feature>
<evidence type="ECO:0000313" key="4">
    <source>
        <dbReference type="Proteomes" id="UP001500305"/>
    </source>
</evidence>
<feature type="compositionally biased region" description="Low complexity" evidence="1">
    <location>
        <begin position="37"/>
        <end position="59"/>
    </location>
</feature>
<keyword evidence="4" id="KW-1185">Reference proteome</keyword>
<keyword evidence="2" id="KW-1133">Transmembrane helix</keyword>
<comment type="caution">
    <text evidence="3">The sequence shown here is derived from an EMBL/GenBank/DDBJ whole genome shotgun (WGS) entry which is preliminary data.</text>
</comment>
<evidence type="ECO:0000256" key="1">
    <source>
        <dbReference type="SAM" id="MobiDB-lite"/>
    </source>
</evidence>
<feature type="transmembrane region" description="Helical" evidence="2">
    <location>
        <begin position="103"/>
        <end position="126"/>
    </location>
</feature>
<name>A0ABN3DHN3_9ACTN</name>
<feature type="region of interest" description="Disordered" evidence="1">
    <location>
        <begin position="1"/>
        <end position="84"/>
    </location>
</feature>
<dbReference type="Proteomes" id="UP001500305">
    <property type="component" value="Unassembled WGS sequence"/>
</dbReference>
<evidence type="ECO:0000313" key="3">
    <source>
        <dbReference type="EMBL" id="GAA2230433.1"/>
    </source>
</evidence>
<keyword evidence="2" id="KW-0812">Transmembrane</keyword>
<dbReference type="EMBL" id="BAAATR010000003">
    <property type="protein sequence ID" value="GAA2230433.1"/>
    <property type="molecule type" value="Genomic_DNA"/>
</dbReference>
<feature type="compositionally biased region" description="Low complexity" evidence="1">
    <location>
        <begin position="12"/>
        <end position="26"/>
    </location>
</feature>